<dbReference type="AlphaFoldDB" id="A0AA85ILQ4"/>
<dbReference type="GO" id="GO:0006298">
    <property type="term" value="P:mismatch repair"/>
    <property type="evidence" value="ECO:0007669"/>
    <property type="project" value="InterPro"/>
</dbReference>
<evidence type="ECO:0000256" key="3">
    <source>
        <dbReference type="ARBA" id="ARBA00022840"/>
    </source>
</evidence>
<dbReference type="PANTHER" id="PTHR11361">
    <property type="entry name" value="DNA MISMATCH REPAIR PROTEIN MUTS FAMILY MEMBER"/>
    <property type="match status" value="1"/>
</dbReference>
<dbReference type="WBParaSite" id="TREG1_103410.2">
    <property type="protein sequence ID" value="TREG1_103410.2"/>
    <property type="gene ID" value="TREG1_103410"/>
</dbReference>
<evidence type="ECO:0008006" key="12">
    <source>
        <dbReference type="Google" id="ProtNLM"/>
    </source>
</evidence>
<keyword evidence="5" id="KW-0469">Meiosis</keyword>
<evidence type="ECO:0000256" key="4">
    <source>
        <dbReference type="ARBA" id="ARBA00023125"/>
    </source>
</evidence>
<dbReference type="Proteomes" id="UP000050795">
    <property type="component" value="Unassembled WGS sequence"/>
</dbReference>
<feature type="compositionally biased region" description="Polar residues" evidence="6">
    <location>
        <begin position="408"/>
        <end position="421"/>
    </location>
</feature>
<evidence type="ECO:0000256" key="1">
    <source>
        <dbReference type="ARBA" id="ARBA00006271"/>
    </source>
</evidence>
<keyword evidence="3" id="KW-0067">ATP-binding</keyword>
<dbReference type="InterPro" id="IPR007860">
    <property type="entry name" value="DNA_mmatch_repair_MutS_con_dom"/>
</dbReference>
<dbReference type="SMART" id="SM00533">
    <property type="entry name" value="MUTSd"/>
    <property type="match status" value="1"/>
</dbReference>
<keyword evidence="9" id="KW-1185">Reference proteome</keyword>
<reference evidence="10 11" key="2">
    <citation type="submission" date="2023-11" db="UniProtKB">
        <authorList>
            <consortium name="WormBaseParasite"/>
        </authorList>
    </citation>
    <scope>IDENTIFICATION</scope>
</reference>
<feature type="domain" description="DNA mismatch repair protein MutS core" evidence="7">
    <location>
        <begin position="247"/>
        <end position="749"/>
    </location>
</feature>
<dbReference type="InterPro" id="IPR045076">
    <property type="entry name" value="MutS"/>
</dbReference>
<feature type="compositionally biased region" description="Polar residues" evidence="6">
    <location>
        <begin position="617"/>
        <end position="638"/>
    </location>
</feature>
<sequence>MDRMFPANCAKKLDKYRWGRRQSQTGHNVQSSSTTRTESTKNVRKQKMQVESPSSSSKITDSSTTFKLQSHVLLSIVEGRGPSLGVIGIATIDIYRANVELSQFRDTSSYSRTLVKLLVYCPAEILLPRSGLEPNSCMRKLVKLLQSLNIGATFNGVNRSHFNDTNGLDYLRRLCHPYYIPSIYAIGSKFYALSALSALFNYAEEMYGIMYAPRSMKFAFTGSVKSTMIDVKSAYNLLLVRNRRSRSSKGSLYAAVDYTCTAIGARLLRTNLLEPPCDLPTILNRQASVHELISSPETLYNIQQILRQFPNIDSLLSLCVQICSPHKIFNPRDKTDNSSTETSQVNKSSSVESSQETNSCQSKPTMTNTDNNCTPTTKNESLLIHTGKTRSSDLQCGAHGKHSRSTHPLHQPSTSSNSESNYGNELIHIKKAVSVQAAESRITKVIGIKYMLDLVKLLYSAMGDVNSALLKTYKMLLQDPEYDQVLETLCSVLHKDVRMSKGMLAMRTQKIFAIKEGLSALLDVTRQAYAEQLDDITSEVNRLARHYDLPLRLSHTKARGFYIQIPEDALKNYKKPSSPEVVHEGSSASNHDSLSNENKFSDENDDDSQNFRRFSPRSESNKGYCSSTNTTPKKNDSPLQNLPDEFIVLITSRRIVQCTTETLIRLNERIKGCLFEVYHVSDQIICDLITRLHPDMALFYRISEVVASLDLLASFARMSMSCSARDHFVYPIFTDVLGIKNGRNIITAQKRRSLCIANHTYASAESNFHIITGPPMSGKTTYLRQIAYIQILAQIGCLVPAEFAAVRIADHIFYHKGGKDNLMLGESSFTNEIRGLRYILQNFSRSSIILIDGLCHNTNPDEARHLNIAICEALLQHKAFTFFASSRHEMTFLTSVYPNVENYYFSIHEESINDDYRGHHTVDLDSSATSSVNCSTLTIESPLVHSFSETHDSSRIKKWRNYSGLLASYTCDSTRITFTYKLVKGKPPKVLYAVELAKHFAVPQKVLDRAEELLRMYISEQSASDGNRILMPGMHKDAKNADKNSYSPLKGVRKQVMKTDLDETTSTSFSHATRKSDSNNDEKNQEILSVHLSAIDRLENELYRQLEMISKAYENMNTMRHLSDSEKDKIKREIENYIQFLSCRYNAVLNKSNNEEEDEEDDDDDDNEENEE</sequence>
<evidence type="ECO:0000259" key="8">
    <source>
        <dbReference type="SMART" id="SM00534"/>
    </source>
</evidence>
<dbReference type="SMART" id="SM00534">
    <property type="entry name" value="MUTSac"/>
    <property type="match status" value="1"/>
</dbReference>
<dbReference type="InterPro" id="IPR000432">
    <property type="entry name" value="DNA_mismatch_repair_MutS_C"/>
</dbReference>
<dbReference type="InterPro" id="IPR036678">
    <property type="entry name" value="MutS_con_dom_sf"/>
</dbReference>
<feature type="compositionally biased region" description="Low complexity" evidence="6">
    <location>
        <begin position="342"/>
        <end position="359"/>
    </location>
</feature>
<feature type="compositionally biased region" description="Polar residues" evidence="6">
    <location>
        <begin position="360"/>
        <end position="378"/>
    </location>
</feature>
<dbReference type="GO" id="GO:0140664">
    <property type="term" value="F:ATP-dependent DNA damage sensor activity"/>
    <property type="evidence" value="ECO:0007669"/>
    <property type="project" value="InterPro"/>
</dbReference>
<feature type="domain" description="DNA mismatch repair proteins mutS family" evidence="8">
    <location>
        <begin position="766"/>
        <end position="1015"/>
    </location>
</feature>
<dbReference type="Pfam" id="PF00488">
    <property type="entry name" value="MutS_V"/>
    <property type="match status" value="1"/>
</dbReference>
<dbReference type="WBParaSite" id="TREG1_103410.3">
    <property type="protein sequence ID" value="TREG1_103410.3"/>
    <property type="gene ID" value="TREG1_103410"/>
</dbReference>
<dbReference type="PANTHER" id="PTHR11361:SF21">
    <property type="entry name" value="MUTS PROTEIN HOMOLOG 4"/>
    <property type="match status" value="1"/>
</dbReference>
<keyword evidence="2" id="KW-0547">Nucleotide-binding</keyword>
<dbReference type="Gene3D" id="3.40.50.300">
    <property type="entry name" value="P-loop containing nucleotide triphosphate hydrolases"/>
    <property type="match status" value="1"/>
</dbReference>
<evidence type="ECO:0000313" key="9">
    <source>
        <dbReference type="Proteomes" id="UP000050795"/>
    </source>
</evidence>
<dbReference type="GO" id="GO:0030983">
    <property type="term" value="F:mismatched DNA binding"/>
    <property type="evidence" value="ECO:0007669"/>
    <property type="project" value="InterPro"/>
</dbReference>
<evidence type="ECO:0000313" key="11">
    <source>
        <dbReference type="WBParaSite" id="TREG1_103410.2"/>
    </source>
</evidence>
<dbReference type="InterPro" id="IPR027417">
    <property type="entry name" value="P-loop_NTPase"/>
</dbReference>
<dbReference type="InterPro" id="IPR007696">
    <property type="entry name" value="DNA_mismatch_repair_MutS_core"/>
</dbReference>
<feature type="region of interest" description="Disordered" evidence="6">
    <location>
        <begin position="574"/>
        <end position="638"/>
    </location>
</feature>
<feature type="region of interest" description="Disordered" evidence="6">
    <location>
        <begin position="20"/>
        <end position="62"/>
    </location>
</feature>
<feature type="region of interest" description="Disordered" evidence="6">
    <location>
        <begin position="1060"/>
        <end position="1084"/>
    </location>
</feature>
<evidence type="ECO:0000256" key="6">
    <source>
        <dbReference type="SAM" id="MobiDB-lite"/>
    </source>
</evidence>
<dbReference type="Pfam" id="PF05192">
    <property type="entry name" value="MutS_III"/>
    <property type="match status" value="1"/>
</dbReference>
<feature type="region of interest" description="Disordered" evidence="6">
    <location>
        <begin position="330"/>
        <end position="378"/>
    </location>
</feature>
<evidence type="ECO:0000259" key="7">
    <source>
        <dbReference type="SMART" id="SM00533"/>
    </source>
</evidence>
<dbReference type="SUPFAM" id="SSF48334">
    <property type="entry name" value="DNA repair protein MutS, domain III"/>
    <property type="match status" value="2"/>
</dbReference>
<dbReference type="SUPFAM" id="SSF52540">
    <property type="entry name" value="P-loop containing nucleoside triphosphate hydrolases"/>
    <property type="match status" value="1"/>
</dbReference>
<feature type="compositionally biased region" description="Low complexity" evidence="6">
    <location>
        <begin position="52"/>
        <end position="62"/>
    </location>
</feature>
<feature type="compositionally biased region" description="Polar residues" evidence="6">
    <location>
        <begin position="586"/>
        <end position="598"/>
    </location>
</feature>
<name>A0AA85ILQ4_TRIRE</name>
<dbReference type="Gene3D" id="3.30.420.110">
    <property type="entry name" value="MutS, connector domain"/>
    <property type="match status" value="1"/>
</dbReference>
<feature type="region of interest" description="Disordered" evidence="6">
    <location>
        <begin position="391"/>
        <end position="421"/>
    </location>
</feature>
<dbReference type="WBParaSite" id="TREG1_103410.1">
    <property type="protein sequence ID" value="TREG1_103410.1"/>
    <property type="gene ID" value="TREG1_103410"/>
</dbReference>
<evidence type="ECO:0000256" key="5">
    <source>
        <dbReference type="ARBA" id="ARBA00023254"/>
    </source>
</evidence>
<proteinExistence type="inferred from homology"/>
<organism evidence="9 11">
    <name type="scientific">Trichobilharzia regenti</name>
    <name type="common">Nasal bird schistosome</name>
    <dbReference type="NCBI Taxonomy" id="157069"/>
    <lineage>
        <taxon>Eukaryota</taxon>
        <taxon>Metazoa</taxon>
        <taxon>Spiralia</taxon>
        <taxon>Lophotrochozoa</taxon>
        <taxon>Platyhelminthes</taxon>
        <taxon>Trematoda</taxon>
        <taxon>Digenea</taxon>
        <taxon>Strigeidida</taxon>
        <taxon>Schistosomatoidea</taxon>
        <taxon>Schistosomatidae</taxon>
        <taxon>Trichobilharzia</taxon>
    </lineage>
</organism>
<accession>A0AA85ILQ4</accession>
<reference evidence="9" key="1">
    <citation type="submission" date="2022-06" db="EMBL/GenBank/DDBJ databases">
        <authorList>
            <person name="Berger JAMES D."/>
            <person name="Berger JAMES D."/>
        </authorList>
    </citation>
    <scope>NUCLEOTIDE SEQUENCE [LARGE SCALE GENOMIC DNA]</scope>
</reference>
<feature type="compositionally biased region" description="Polar residues" evidence="6">
    <location>
        <begin position="21"/>
        <end position="37"/>
    </location>
</feature>
<comment type="similarity">
    <text evidence="1">Belongs to the DNA mismatch repair MutS family.</text>
</comment>
<dbReference type="PIRSF" id="PIRSF005813">
    <property type="entry name" value="MSH2"/>
    <property type="match status" value="1"/>
</dbReference>
<keyword evidence="4" id="KW-0238">DNA-binding</keyword>
<feature type="region of interest" description="Disordered" evidence="6">
    <location>
        <begin position="1151"/>
        <end position="1172"/>
    </location>
</feature>
<dbReference type="Pfam" id="PF05188">
    <property type="entry name" value="MutS_II"/>
    <property type="match status" value="1"/>
</dbReference>
<protein>
    <recommendedName>
        <fullName evidence="12">DNA_MISMATCH_REPAIR_2 domain-containing protein</fullName>
    </recommendedName>
</protein>
<dbReference type="GO" id="GO:0007131">
    <property type="term" value="P:reciprocal meiotic recombination"/>
    <property type="evidence" value="ECO:0007669"/>
    <property type="project" value="TreeGrafter"/>
</dbReference>
<dbReference type="GO" id="GO:0005634">
    <property type="term" value="C:nucleus"/>
    <property type="evidence" value="ECO:0007669"/>
    <property type="project" value="TreeGrafter"/>
</dbReference>
<feature type="compositionally biased region" description="Acidic residues" evidence="6">
    <location>
        <begin position="1155"/>
        <end position="1172"/>
    </location>
</feature>
<dbReference type="InterPro" id="IPR011184">
    <property type="entry name" value="DNA_mismatch_repair_Msh2"/>
</dbReference>
<feature type="compositionally biased region" description="Basic and acidic residues" evidence="6">
    <location>
        <begin position="1074"/>
        <end position="1084"/>
    </location>
</feature>
<dbReference type="GO" id="GO:0005524">
    <property type="term" value="F:ATP binding"/>
    <property type="evidence" value="ECO:0007669"/>
    <property type="project" value="UniProtKB-KW"/>
</dbReference>
<evidence type="ECO:0000313" key="10">
    <source>
        <dbReference type="WBParaSite" id="TREG1_103410.1"/>
    </source>
</evidence>
<dbReference type="InterPro" id="IPR036187">
    <property type="entry name" value="DNA_mismatch_repair_MutS_sf"/>
</dbReference>
<evidence type="ECO:0000256" key="2">
    <source>
        <dbReference type="ARBA" id="ARBA00022741"/>
    </source>
</evidence>
<dbReference type="Gene3D" id="1.10.1420.10">
    <property type="match status" value="3"/>
</dbReference>